<dbReference type="AlphaFoldDB" id="A0A1V6NUF9"/>
<evidence type="ECO:0000256" key="1">
    <source>
        <dbReference type="SAM" id="MobiDB-lite"/>
    </source>
</evidence>
<accession>A0A1V6NUF9</accession>
<dbReference type="Proteomes" id="UP000191408">
    <property type="component" value="Unassembled WGS sequence"/>
</dbReference>
<feature type="region of interest" description="Disordered" evidence="1">
    <location>
        <begin position="1"/>
        <end position="35"/>
    </location>
</feature>
<sequence>MSEKQKAPDTVAPTTPSNSQKGTERQRPRGGKKLRAIRAKEAKRALLAADRNRMRCWLGASTGLERHLGVFTPKGGLADQPTKFDGGDERVGRRLYLGDPEGFNVGTSQTIPPLSSINISLTSM</sequence>
<keyword evidence="3" id="KW-1185">Reference proteome</keyword>
<dbReference type="EMBL" id="MDYM01000003">
    <property type="protein sequence ID" value="OQD68172.1"/>
    <property type="molecule type" value="Genomic_DNA"/>
</dbReference>
<proteinExistence type="predicted"/>
<name>A0A1V6NUF9_PENPO</name>
<organism evidence="2 3">
    <name type="scientific">Penicillium polonicum</name>
    <dbReference type="NCBI Taxonomy" id="60169"/>
    <lineage>
        <taxon>Eukaryota</taxon>
        <taxon>Fungi</taxon>
        <taxon>Dikarya</taxon>
        <taxon>Ascomycota</taxon>
        <taxon>Pezizomycotina</taxon>
        <taxon>Eurotiomycetes</taxon>
        <taxon>Eurotiomycetidae</taxon>
        <taxon>Eurotiales</taxon>
        <taxon>Aspergillaceae</taxon>
        <taxon>Penicillium</taxon>
    </lineage>
</organism>
<evidence type="ECO:0000313" key="3">
    <source>
        <dbReference type="Proteomes" id="UP000191408"/>
    </source>
</evidence>
<comment type="caution">
    <text evidence="2">The sequence shown here is derived from an EMBL/GenBank/DDBJ whole genome shotgun (WGS) entry which is preliminary data.</text>
</comment>
<evidence type="ECO:0000313" key="2">
    <source>
        <dbReference type="EMBL" id="OQD68172.1"/>
    </source>
</evidence>
<reference evidence="3" key="1">
    <citation type="journal article" date="2017" name="Nat. Microbiol.">
        <title>Global analysis of biosynthetic gene clusters reveals vast potential of secondary metabolite production in Penicillium species.</title>
        <authorList>
            <person name="Nielsen J.C."/>
            <person name="Grijseels S."/>
            <person name="Prigent S."/>
            <person name="Ji B."/>
            <person name="Dainat J."/>
            <person name="Nielsen K.F."/>
            <person name="Frisvad J.C."/>
            <person name="Workman M."/>
            <person name="Nielsen J."/>
        </authorList>
    </citation>
    <scope>NUCLEOTIDE SEQUENCE [LARGE SCALE GENOMIC DNA]</scope>
    <source>
        <strain evidence="3">IBT 4502</strain>
    </source>
</reference>
<feature type="compositionally biased region" description="Polar residues" evidence="1">
    <location>
        <begin position="12"/>
        <end position="21"/>
    </location>
</feature>
<protein>
    <submittedName>
        <fullName evidence="2">Uncharacterized protein</fullName>
    </submittedName>
</protein>
<gene>
    <name evidence="2" type="ORF">PENPOL_c003G06407</name>
</gene>